<dbReference type="PIRSF" id="PIRSF010372">
    <property type="entry name" value="PaiB"/>
    <property type="match status" value="1"/>
</dbReference>
<dbReference type="SUPFAM" id="SSF50475">
    <property type="entry name" value="FMN-binding split barrel"/>
    <property type="match status" value="1"/>
</dbReference>
<protein>
    <submittedName>
        <fullName evidence="1">Transcriptional regulator</fullName>
    </submittedName>
</protein>
<dbReference type="EMBL" id="KV700125">
    <property type="protein sequence ID" value="OCF34415.1"/>
    <property type="molecule type" value="Genomic_DNA"/>
</dbReference>
<keyword evidence="2" id="KW-1185">Reference proteome</keyword>
<dbReference type="PANTHER" id="PTHR35802">
    <property type="entry name" value="PROTEASE SYNTHASE AND SPORULATION PROTEIN PAI 2"/>
    <property type="match status" value="1"/>
</dbReference>
<dbReference type="InterPro" id="IPR012349">
    <property type="entry name" value="Split_barrel_FMN-bd"/>
</dbReference>
<dbReference type="Pfam" id="PF04299">
    <property type="entry name" value="FMN_bind_2"/>
    <property type="match status" value="1"/>
</dbReference>
<name>A0A1B9GU74_9TREE</name>
<accession>A0A1B9GU74</accession>
<dbReference type="InterPro" id="IPR007396">
    <property type="entry name" value="TR_PAI2-type"/>
</dbReference>
<organism evidence="1 2">
    <name type="scientific">Kwoniella heveanensis BCC8398</name>
    <dbReference type="NCBI Taxonomy" id="1296120"/>
    <lineage>
        <taxon>Eukaryota</taxon>
        <taxon>Fungi</taxon>
        <taxon>Dikarya</taxon>
        <taxon>Basidiomycota</taxon>
        <taxon>Agaricomycotina</taxon>
        <taxon>Tremellomycetes</taxon>
        <taxon>Tremellales</taxon>
        <taxon>Cryptococcaceae</taxon>
        <taxon>Kwoniella</taxon>
    </lineage>
</organism>
<evidence type="ECO:0000313" key="1">
    <source>
        <dbReference type="EMBL" id="OCF34415.1"/>
    </source>
</evidence>
<dbReference type="AlphaFoldDB" id="A0A1B9GU74"/>
<dbReference type="Gene3D" id="2.30.110.10">
    <property type="entry name" value="Electron Transport, Fmn-binding Protein, Chain A"/>
    <property type="match status" value="1"/>
</dbReference>
<dbReference type="PANTHER" id="PTHR35802:SF1">
    <property type="entry name" value="PROTEASE SYNTHASE AND SPORULATION PROTEIN PAI 2"/>
    <property type="match status" value="1"/>
</dbReference>
<gene>
    <name evidence="1" type="ORF">I316_03929</name>
</gene>
<sequence length="260" mass="29066">MYIRPVHAELHIPTLHAFIRDNPLGQFTTSIAHPKYAKLQTTHAPFIIDAIDGPTGDDGEEQDKGVLRAHIARANPHSKAIIDSLSESGQDTLQEEVLVLFTSNTHSYITPKYYVESKPKDGKVVPTWDYAAVQVYGKARIYHRSADPLTGTFLQKQVEELSEQNERRNLDKQGKTGERTWKVSDAPSKYVDLLKKAIVGIEIKIDRIEGRFKLSQESGDGDWQGVVNGFKSLGTEQGNAMAQLVESRGENREVRQGAKQ</sequence>
<proteinExistence type="predicted"/>
<dbReference type="Proteomes" id="UP000092666">
    <property type="component" value="Unassembled WGS sequence"/>
</dbReference>
<reference evidence="2" key="2">
    <citation type="submission" date="2013-12" db="EMBL/GenBank/DDBJ databases">
        <title>Evolution of pathogenesis and genome organization in the Tremellales.</title>
        <authorList>
            <person name="Cuomo C."/>
            <person name="Litvintseva A."/>
            <person name="Heitman J."/>
            <person name="Chen Y."/>
            <person name="Sun S."/>
            <person name="Springer D."/>
            <person name="Dromer F."/>
            <person name="Young S."/>
            <person name="Zeng Q."/>
            <person name="Chapman S."/>
            <person name="Gujja S."/>
            <person name="Saif S."/>
            <person name="Birren B."/>
        </authorList>
    </citation>
    <scope>NUCLEOTIDE SEQUENCE [LARGE SCALE GENOMIC DNA]</scope>
    <source>
        <strain evidence="2">BCC8398</strain>
    </source>
</reference>
<reference evidence="1 2" key="1">
    <citation type="submission" date="2013-07" db="EMBL/GenBank/DDBJ databases">
        <title>The Genome Sequence of Cryptococcus heveanensis BCC8398.</title>
        <authorList>
            <consortium name="The Broad Institute Genome Sequencing Platform"/>
            <person name="Cuomo C."/>
            <person name="Litvintseva A."/>
            <person name="Chen Y."/>
            <person name="Heitman J."/>
            <person name="Sun S."/>
            <person name="Springer D."/>
            <person name="Dromer F."/>
            <person name="Young S.K."/>
            <person name="Zeng Q."/>
            <person name="Gargeya S."/>
            <person name="Fitzgerald M."/>
            <person name="Abouelleil A."/>
            <person name="Alvarado L."/>
            <person name="Berlin A.M."/>
            <person name="Chapman S.B."/>
            <person name="Dewar J."/>
            <person name="Goldberg J."/>
            <person name="Griggs A."/>
            <person name="Gujja S."/>
            <person name="Hansen M."/>
            <person name="Howarth C."/>
            <person name="Imamovic A."/>
            <person name="Larimer J."/>
            <person name="McCowan C."/>
            <person name="Murphy C."/>
            <person name="Pearson M."/>
            <person name="Priest M."/>
            <person name="Roberts A."/>
            <person name="Saif S."/>
            <person name="Shea T."/>
            <person name="Sykes S."/>
            <person name="Wortman J."/>
            <person name="Nusbaum C."/>
            <person name="Birren B."/>
        </authorList>
    </citation>
    <scope>NUCLEOTIDE SEQUENCE [LARGE SCALE GENOMIC DNA]</scope>
    <source>
        <strain evidence="1 2">BCC8398</strain>
    </source>
</reference>
<evidence type="ECO:0000313" key="2">
    <source>
        <dbReference type="Proteomes" id="UP000092666"/>
    </source>
</evidence>
<dbReference type="OrthoDB" id="2101473at2759"/>